<dbReference type="AlphaFoldDB" id="A0A7W5E5H6"/>
<evidence type="ECO:0000256" key="1">
    <source>
        <dbReference type="SAM" id="Coils"/>
    </source>
</evidence>
<evidence type="ECO:0000313" key="3">
    <source>
        <dbReference type="EMBL" id="MBB3210575.1"/>
    </source>
</evidence>
<dbReference type="Pfam" id="PF20208">
    <property type="entry name" value="ARPP-1"/>
    <property type="match status" value="1"/>
</dbReference>
<comment type="caution">
    <text evidence="3">The sequence shown here is derived from an EMBL/GenBank/DDBJ whole genome shotgun (WGS) entry which is preliminary data.</text>
</comment>
<organism evidence="3 4">
    <name type="scientific">Aporhodopirellula rubra</name>
    <dbReference type="NCBI Taxonomy" id="980271"/>
    <lineage>
        <taxon>Bacteria</taxon>
        <taxon>Pseudomonadati</taxon>
        <taxon>Planctomycetota</taxon>
        <taxon>Planctomycetia</taxon>
        <taxon>Pirellulales</taxon>
        <taxon>Pirellulaceae</taxon>
        <taxon>Aporhodopirellula</taxon>
    </lineage>
</organism>
<protein>
    <recommendedName>
        <fullName evidence="2">ARG and Rhodanese-Phosphatase-superfamily-associated domain-containing protein</fullName>
    </recommendedName>
</protein>
<evidence type="ECO:0000259" key="2">
    <source>
        <dbReference type="Pfam" id="PF20208"/>
    </source>
</evidence>
<evidence type="ECO:0000313" key="4">
    <source>
        <dbReference type="Proteomes" id="UP000536179"/>
    </source>
</evidence>
<feature type="domain" description="ARG and Rhodanese-Phosphatase-superfamily-associated" evidence="2">
    <location>
        <begin position="23"/>
        <end position="297"/>
    </location>
</feature>
<dbReference type="Proteomes" id="UP000536179">
    <property type="component" value="Unassembled WGS sequence"/>
</dbReference>
<proteinExistence type="predicted"/>
<dbReference type="RefSeq" id="WP_184309983.1">
    <property type="nucleotide sequence ID" value="NZ_JACHXU010000043.1"/>
</dbReference>
<sequence>MVFRKRKKNARSQIELREVLRGCEAGRLQSVGYMQVIPLVLGDENVDLSDDRFVSPMQCDAAVYTTSYGTLGFRNSSASTMIVPCHAGYVVKQHAQDHAMAHAGVVAAAGDRRYDTAMCIQAAQGGLIAKGAYRMLILPHALREKAIEKRATKDFRKLWDDISTFNESMGVAGKGHLEYFLKAFKKELDEFVAEFESVPNQIGAIILIDDRVVGVERAPSFAYWQSIWPSLIRECYGSLAIEASKAGGDRSPDRSPRVQLPLQIESLDELESLIAEIARQEDERARSTVRVLLDEPLTLVREEEVADKKARVDVTIETAESEHFTGQVIRDGETIVYASLPATQLFVKTQKWSRAEPFAI</sequence>
<keyword evidence="1" id="KW-0175">Coiled coil</keyword>
<dbReference type="EMBL" id="JACHXU010000043">
    <property type="protein sequence ID" value="MBB3210575.1"/>
    <property type="molecule type" value="Genomic_DNA"/>
</dbReference>
<name>A0A7W5E5H6_9BACT</name>
<reference evidence="3 4" key="1">
    <citation type="submission" date="2020-08" db="EMBL/GenBank/DDBJ databases">
        <title>Genomic Encyclopedia of Type Strains, Phase III (KMG-III): the genomes of soil and plant-associated and newly described type strains.</title>
        <authorList>
            <person name="Whitman W."/>
        </authorList>
    </citation>
    <scope>NUCLEOTIDE SEQUENCE [LARGE SCALE GENOMIC DNA]</scope>
    <source>
        <strain evidence="3 4">CECT 8075</strain>
    </source>
</reference>
<gene>
    <name evidence="3" type="ORF">FHS27_006422</name>
</gene>
<feature type="coiled-coil region" evidence="1">
    <location>
        <begin position="263"/>
        <end position="290"/>
    </location>
</feature>
<keyword evidence="4" id="KW-1185">Reference proteome</keyword>
<dbReference type="InterPro" id="IPR046699">
    <property type="entry name" value="ARPP-1"/>
</dbReference>
<accession>A0A7W5E5H6</accession>